<dbReference type="InterPro" id="IPR006115">
    <property type="entry name" value="6PGDH_NADP-bd"/>
</dbReference>
<dbReference type="InterPro" id="IPR006398">
    <property type="entry name" value="Tartro_sem_red"/>
</dbReference>
<dbReference type="SUPFAM" id="SSF48179">
    <property type="entry name" value="6-phosphogluconate dehydrogenase C-terminal domain-like"/>
    <property type="match status" value="1"/>
</dbReference>
<evidence type="ECO:0000313" key="5">
    <source>
        <dbReference type="EMBL" id="KAK8893823.1"/>
    </source>
</evidence>
<protein>
    <recommendedName>
        <fullName evidence="7">2-hydroxy-3-oxopropionate reductase</fullName>
    </recommendedName>
</protein>
<dbReference type="PIRSF" id="PIRSF000103">
    <property type="entry name" value="HIBADH"/>
    <property type="match status" value="1"/>
</dbReference>
<dbReference type="Pfam" id="PF03446">
    <property type="entry name" value="NAD_binding_2"/>
    <property type="match status" value="1"/>
</dbReference>
<dbReference type="InterPro" id="IPR015815">
    <property type="entry name" value="HIBADH-related"/>
</dbReference>
<keyword evidence="6" id="KW-1185">Reference proteome</keyword>
<evidence type="ECO:0000313" key="6">
    <source>
        <dbReference type="Proteomes" id="UP001470230"/>
    </source>
</evidence>
<dbReference type="InterPro" id="IPR002204">
    <property type="entry name" value="3-OH-isobutyrate_DH-rel_CS"/>
</dbReference>
<dbReference type="PANTHER" id="PTHR43060">
    <property type="entry name" value="3-HYDROXYISOBUTYRATE DEHYDROGENASE-LIKE 1, MITOCHONDRIAL-RELATED"/>
    <property type="match status" value="1"/>
</dbReference>
<dbReference type="Gene3D" id="1.10.1040.10">
    <property type="entry name" value="N-(1-d-carboxylethyl)-l-norvaline Dehydrogenase, domain 2"/>
    <property type="match status" value="1"/>
</dbReference>
<comment type="caution">
    <text evidence="5">The sequence shown here is derived from an EMBL/GenBank/DDBJ whole genome shotgun (WGS) entry which is preliminary data.</text>
</comment>
<dbReference type="PROSITE" id="PS00895">
    <property type="entry name" value="3_HYDROXYISOBUT_DH"/>
    <property type="match status" value="1"/>
</dbReference>
<organism evidence="5 6">
    <name type="scientific">Tritrichomonas musculus</name>
    <dbReference type="NCBI Taxonomy" id="1915356"/>
    <lineage>
        <taxon>Eukaryota</taxon>
        <taxon>Metamonada</taxon>
        <taxon>Parabasalia</taxon>
        <taxon>Tritrichomonadida</taxon>
        <taxon>Tritrichomonadidae</taxon>
        <taxon>Tritrichomonas</taxon>
    </lineage>
</organism>
<proteinExistence type="predicted"/>
<dbReference type="InterPro" id="IPR013328">
    <property type="entry name" value="6PGD_dom2"/>
</dbReference>
<dbReference type="Pfam" id="PF14833">
    <property type="entry name" value="NAD_binding_11"/>
    <property type="match status" value="1"/>
</dbReference>
<reference evidence="5 6" key="1">
    <citation type="submission" date="2024-04" db="EMBL/GenBank/DDBJ databases">
        <title>Tritrichomonas musculus Genome.</title>
        <authorList>
            <person name="Alves-Ferreira E."/>
            <person name="Grigg M."/>
            <person name="Lorenzi H."/>
            <person name="Galac M."/>
        </authorList>
    </citation>
    <scope>NUCLEOTIDE SEQUENCE [LARGE SCALE GENOMIC DNA]</scope>
    <source>
        <strain evidence="5 6">EAF2021</strain>
    </source>
</reference>
<dbReference type="PANTHER" id="PTHR43060:SF3">
    <property type="entry name" value="2-HYDROXY-3-OXOPROPIONATE REDUCTASE"/>
    <property type="match status" value="1"/>
</dbReference>
<dbReference type="InterPro" id="IPR029154">
    <property type="entry name" value="HIBADH-like_NADP-bd"/>
</dbReference>
<feature type="domain" description="6-phosphogluconate dehydrogenase NADP-binding" evidence="3">
    <location>
        <begin position="2"/>
        <end position="158"/>
    </location>
</feature>
<name>A0ABR2KSM2_9EUKA</name>
<dbReference type="SUPFAM" id="SSF51735">
    <property type="entry name" value="NAD(P)-binding Rossmann-fold domains"/>
    <property type="match status" value="1"/>
</dbReference>
<evidence type="ECO:0000259" key="3">
    <source>
        <dbReference type="Pfam" id="PF03446"/>
    </source>
</evidence>
<evidence type="ECO:0000256" key="2">
    <source>
        <dbReference type="ARBA" id="ARBA00023027"/>
    </source>
</evidence>
<keyword evidence="2" id="KW-0520">NAD</keyword>
<dbReference type="InterPro" id="IPR008927">
    <property type="entry name" value="6-PGluconate_DH-like_C_sf"/>
</dbReference>
<gene>
    <name evidence="5" type="ORF">M9Y10_022252</name>
</gene>
<sequence>MKIGFIGLGIMGKPMAKNLLKAGYNLTVSSVNKAAPELVSAGATSATNSEIGKTCDIIFTMLPNGPDVKSVMLGPDGVGSHMKPGSIFIDMSSINPVASKEIASALSERGIEMLDAPVSGGEPKAIDGTLSFMVGGKQEIFDKCKPILQKMGTSVVRCGEIGAGNTTKLANQIIVASNIRAVAEALTLAQMAGVDPNVVYEAIRGGLAGSTVLDAKGPMMIAGNDKPGFKIDLHMKDLNNAIECAHEVGAPVPMTASVQEILEWLHANGHGQEDHSAVAKFYEHLTGIKIGRENNDSNQK</sequence>
<evidence type="ECO:0008006" key="7">
    <source>
        <dbReference type="Google" id="ProtNLM"/>
    </source>
</evidence>
<feature type="domain" description="3-hydroxyisobutyrate dehydrogenase-like NAD-binding" evidence="4">
    <location>
        <begin position="162"/>
        <end position="282"/>
    </location>
</feature>
<accession>A0ABR2KSM2</accession>
<evidence type="ECO:0000259" key="4">
    <source>
        <dbReference type="Pfam" id="PF14833"/>
    </source>
</evidence>
<evidence type="ECO:0000256" key="1">
    <source>
        <dbReference type="ARBA" id="ARBA00023002"/>
    </source>
</evidence>
<dbReference type="EMBL" id="JAPFFF010000003">
    <property type="protein sequence ID" value="KAK8893823.1"/>
    <property type="molecule type" value="Genomic_DNA"/>
</dbReference>
<dbReference type="NCBIfam" id="TIGR01505">
    <property type="entry name" value="tartro_sem_red"/>
    <property type="match status" value="1"/>
</dbReference>
<dbReference type="InterPro" id="IPR036291">
    <property type="entry name" value="NAD(P)-bd_dom_sf"/>
</dbReference>
<keyword evidence="1" id="KW-0560">Oxidoreductase</keyword>
<dbReference type="Proteomes" id="UP001470230">
    <property type="component" value="Unassembled WGS sequence"/>
</dbReference>
<dbReference type="NCBIfam" id="NF008592">
    <property type="entry name" value="PRK11559.1"/>
    <property type="match status" value="1"/>
</dbReference>
<dbReference type="Gene3D" id="3.40.50.720">
    <property type="entry name" value="NAD(P)-binding Rossmann-like Domain"/>
    <property type="match status" value="1"/>
</dbReference>